<evidence type="ECO:0000256" key="3">
    <source>
        <dbReference type="ARBA" id="ARBA00022741"/>
    </source>
</evidence>
<dbReference type="InterPro" id="IPR050205">
    <property type="entry name" value="CDPK_Ser/Thr_kinases"/>
</dbReference>
<evidence type="ECO:0000256" key="4">
    <source>
        <dbReference type="ARBA" id="ARBA00022777"/>
    </source>
</evidence>
<keyword evidence="9" id="KW-1185">Reference proteome</keyword>
<evidence type="ECO:0000256" key="1">
    <source>
        <dbReference type="ARBA" id="ARBA00022527"/>
    </source>
</evidence>
<evidence type="ECO:0000259" key="7">
    <source>
        <dbReference type="PROSITE" id="PS50011"/>
    </source>
</evidence>
<dbReference type="PROSITE" id="PS00108">
    <property type="entry name" value="PROTEIN_KINASE_ST"/>
    <property type="match status" value="1"/>
</dbReference>
<name>A0A2R5G2X1_9STRA</name>
<evidence type="ECO:0000256" key="6">
    <source>
        <dbReference type="SAM" id="MobiDB-lite"/>
    </source>
</evidence>
<evidence type="ECO:0000313" key="9">
    <source>
        <dbReference type="Proteomes" id="UP000241890"/>
    </source>
</evidence>
<dbReference type="SMART" id="SM00220">
    <property type="entry name" value="S_TKc"/>
    <property type="match status" value="1"/>
</dbReference>
<dbReference type="PANTHER" id="PTHR24349">
    <property type="entry name" value="SERINE/THREONINE-PROTEIN KINASE"/>
    <property type="match status" value="1"/>
</dbReference>
<dbReference type="EMBL" id="BEYU01000008">
    <property type="protein sequence ID" value="GBG24669.1"/>
    <property type="molecule type" value="Genomic_DNA"/>
</dbReference>
<keyword evidence="4 8" id="KW-0418">Kinase</keyword>
<comment type="caution">
    <text evidence="8">The sequence shown here is derived from an EMBL/GenBank/DDBJ whole genome shotgun (WGS) entry which is preliminary data.</text>
</comment>
<keyword evidence="5" id="KW-0067">ATP-binding</keyword>
<keyword evidence="2" id="KW-0808">Transferase</keyword>
<dbReference type="OrthoDB" id="266718at2759"/>
<dbReference type="InterPro" id="IPR008271">
    <property type="entry name" value="Ser/Thr_kinase_AS"/>
</dbReference>
<evidence type="ECO:0000256" key="2">
    <source>
        <dbReference type="ARBA" id="ARBA00022679"/>
    </source>
</evidence>
<feature type="region of interest" description="Disordered" evidence="6">
    <location>
        <begin position="101"/>
        <end position="124"/>
    </location>
</feature>
<evidence type="ECO:0000313" key="8">
    <source>
        <dbReference type="EMBL" id="GBG24669.1"/>
    </source>
</evidence>
<feature type="domain" description="Protein kinase" evidence="7">
    <location>
        <begin position="290"/>
        <end position="600"/>
    </location>
</feature>
<dbReference type="AlphaFoldDB" id="A0A2R5G2X1"/>
<reference evidence="8 9" key="1">
    <citation type="submission" date="2017-12" db="EMBL/GenBank/DDBJ databases">
        <title>Sequencing, de novo assembly and annotation of complete genome of a new Thraustochytrid species, strain FCC1311.</title>
        <authorList>
            <person name="Sedici K."/>
            <person name="Godart F."/>
            <person name="Aiese Cigliano R."/>
            <person name="Sanseverino W."/>
            <person name="Barakat M."/>
            <person name="Ortet P."/>
            <person name="Marechal E."/>
            <person name="Cagnac O."/>
            <person name="Amato A."/>
        </authorList>
    </citation>
    <scope>NUCLEOTIDE SEQUENCE [LARGE SCALE GENOMIC DNA]</scope>
</reference>
<dbReference type="Gene3D" id="1.10.510.10">
    <property type="entry name" value="Transferase(Phosphotransferase) domain 1"/>
    <property type="match status" value="1"/>
</dbReference>
<organism evidence="8 9">
    <name type="scientific">Hondaea fermentalgiana</name>
    <dbReference type="NCBI Taxonomy" id="2315210"/>
    <lineage>
        <taxon>Eukaryota</taxon>
        <taxon>Sar</taxon>
        <taxon>Stramenopiles</taxon>
        <taxon>Bigyra</taxon>
        <taxon>Labyrinthulomycetes</taxon>
        <taxon>Thraustochytrida</taxon>
        <taxon>Thraustochytriidae</taxon>
        <taxon>Hondaea</taxon>
    </lineage>
</organism>
<keyword evidence="1" id="KW-0723">Serine/threonine-protein kinase</keyword>
<feature type="compositionally biased region" description="Gly residues" evidence="6">
    <location>
        <begin position="104"/>
        <end position="115"/>
    </location>
</feature>
<dbReference type="Gene3D" id="3.30.200.20">
    <property type="entry name" value="Phosphorylase Kinase, domain 1"/>
    <property type="match status" value="1"/>
</dbReference>
<dbReference type="PROSITE" id="PS50011">
    <property type="entry name" value="PROTEIN_KINASE_DOM"/>
    <property type="match status" value="1"/>
</dbReference>
<protein>
    <submittedName>
        <fullName evidence="8">Protein kinase, putative</fullName>
    </submittedName>
</protein>
<dbReference type="GO" id="GO:0004674">
    <property type="term" value="F:protein serine/threonine kinase activity"/>
    <property type="evidence" value="ECO:0007669"/>
    <property type="project" value="UniProtKB-KW"/>
</dbReference>
<dbReference type="Pfam" id="PF00069">
    <property type="entry name" value="Pkinase"/>
    <property type="match status" value="1"/>
</dbReference>
<keyword evidence="3" id="KW-0547">Nucleotide-binding</keyword>
<dbReference type="Proteomes" id="UP000241890">
    <property type="component" value="Unassembled WGS sequence"/>
</dbReference>
<dbReference type="SUPFAM" id="SSF56112">
    <property type="entry name" value="Protein kinase-like (PK-like)"/>
    <property type="match status" value="1"/>
</dbReference>
<dbReference type="InterPro" id="IPR000719">
    <property type="entry name" value="Prot_kinase_dom"/>
</dbReference>
<feature type="region of interest" description="Disordered" evidence="6">
    <location>
        <begin position="606"/>
        <end position="632"/>
    </location>
</feature>
<sequence>MDRFGCCYGSQARVDTVLWVVVVLQEDIDPSERTHVYKLRWSVSLKITLFLARLHLFIDPHPLSSSAASAASKGVSEGGKVFTRDAWKRALSASVHERLRDGEGAGAKGGHGGGNKASEAEAAASKFARETEEWSARRAAMFEVAQLQRLVLPSITCGSSPSSCIAGRVVPAISVCPDGDWGEVMGKRCPEETWACEPTQVLESTVVSSTPIDRLMCKRSVTMPLKSLASSGPKKKGRIKPMRSVVRRLGDDVINHRGKFVDLTHLRTRIADKLMTLHEPRLCDTYEVDMTAKGYLGEGRQGVVRIGHRLKATDFARAGAIFDRLTGKRLVAEVCADPNDAYSVKTCNKFQKFFRKEDVGSVRHEVRVLRRLSPHPHLLRFVESFESPINIHIVAEYCTGGDLFSFLNSHDFDRQLETDAACAVRDLLSVLQHVHKHGVAHLDIKLENIMLRTPASTLDQADLVLVDFGHSRDLPSKASATAPLGSSVISGTLRRPVGSPSYAAPEVVLESQYSARSDVWSLGVITYVLLQGYLPFPHLQTKQWRDFKTSDYTASQNSPFRFQDDWCDLTPEASDFVRRCLTVDPERRLTVDRALAHPWIKKQTAAAEEKAASQENETPSKSGGGILSRFFS</sequence>
<accession>A0A2R5G2X1</accession>
<dbReference type="GO" id="GO:0005524">
    <property type="term" value="F:ATP binding"/>
    <property type="evidence" value="ECO:0007669"/>
    <property type="project" value="UniProtKB-KW"/>
</dbReference>
<dbReference type="InterPro" id="IPR011009">
    <property type="entry name" value="Kinase-like_dom_sf"/>
</dbReference>
<evidence type="ECO:0000256" key="5">
    <source>
        <dbReference type="ARBA" id="ARBA00022840"/>
    </source>
</evidence>
<dbReference type="InParanoid" id="A0A2R5G2X1"/>
<gene>
    <name evidence="8" type="ORF">FCC1311_008872</name>
</gene>
<proteinExistence type="predicted"/>